<feature type="region of interest" description="Disordered" evidence="11">
    <location>
        <begin position="311"/>
        <end position="341"/>
    </location>
</feature>
<dbReference type="InterPro" id="IPR001296">
    <property type="entry name" value="Glyco_trans_1"/>
</dbReference>
<accession>A0A7S0YAY3</accession>
<keyword evidence="7" id="KW-0472">Membrane</keyword>
<dbReference type="GO" id="GO:0004378">
    <property type="term" value="F:GDP-Man:Man(1)GlcNAc(2)-PP-Dol alpha-1,3-mannosyltransferase activity"/>
    <property type="evidence" value="ECO:0007669"/>
    <property type="project" value="UniProtKB-UniRule"/>
</dbReference>
<protein>
    <recommendedName>
        <fullName evidence="10">Alpha-1,3/1,6-mannosyltransferase ALG2</fullName>
        <ecNumber evidence="10">2.4.1.132</ecNumber>
        <ecNumber evidence="10">2.4.1.257</ecNumber>
    </recommendedName>
    <alternativeName>
        <fullName evidence="10">GDP-Man:Man(1)GlcNAc(2)-PP-Dol alpha-1,3-mannosyltransferase</fullName>
    </alternativeName>
</protein>
<keyword evidence="6" id="KW-1133">Transmembrane helix</keyword>
<feature type="compositionally biased region" description="Basic and acidic residues" evidence="11">
    <location>
        <begin position="468"/>
        <end position="484"/>
    </location>
</feature>
<comment type="similarity">
    <text evidence="10">Belongs to the glycosyltransferase group 1 family.</text>
</comment>
<evidence type="ECO:0000259" key="13">
    <source>
        <dbReference type="Pfam" id="PF13439"/>
    </source>
</evidence>
<evidence type="ECO:0000256" key="6">
    <source>
        <dbReference type="ARBA" id="ARBA00022989"/>
    </source>
</evidence>
<evidence type="ECO:0000256" key="10">
    <source>
        <dbReference type="RuleBase" id="RU367136"/>
    </source>
</evidence>
<evidence type="ECO:0000256" key="11">
    <source>
        <dbReference type="SAM" id="MobiDB-lite"/>
    </source>
</evidence>
<feature type="domain" description="Glycosyltransferase subfamily 4-like N-terminal" evidence="13">
    <location>
        <begin position="13"/>
        <end position="202"/>
    </location>
</feature>
<comment type="subcellular location">
    <subcellularLocation>
        <location evidence="10">Endoplasmic reticulum membrane</location>
        <topology evidence="10">Single-pass membrane protein</topology>
    </subcellularLocation>
</comment>
<feature type="domain" description="Glycosyl transferase family 1" evidence="12">
    <location>
        <begin position="346"/>
        <end position="467"/>
    </location>
</feature>
<dbReference type="EC" id="2.4.1.257" evidence="10"/>
<gene>
    <name evidence="14" type="ORF">PPAR00522_LOCUS2835</name>
</gene>
<dbReference type="AlphaFoldDB" id="A0A7S0YAY3"/>
<comment type="function">
    <text evidence="10">Mannosylates Man(2)GlcNAc(2)-dolichol diphosphate and Man(1)GlcNAc(2)-dolichol diphosphate to form Man(3)GlcNAc(2)-dolichol diphosphate.</text>
</comment>
<keyword evidence="4" id="KW-0812">Transmembrane</keyword>
<feature type="region of interest" description="Disordered" evidence="11">
    <location>
        <begin position="468"/>
        <end position="512"/>
    </location>
</feature>
<dbReference type="Gene3D" id="3.40.50.2000">
    <property type="entry name" value="Glycogen Phosphorylase B"/>
    <property type="match status" value="2"/>
</dbReference>
<evidence type="ECO:0000313" key="14">
    <source>
        <dbReference type="EMBL" id="CAD8766444.1"/>
    </source>
</evidence>
<evidence type="ECO:0000256" key="4">
    <source>
        <dbReference type="ARBA" id="ARBA00022692"/>
    </source>
</evidence>
<dbReference type="PANTHER" id="PTHR45918:SF1">
    <property type="entry name" value="ALPHA-1,3_1,6-MANNOSYLTRANSFERASE ALG2"/>
    <property type="match status" value="1"/>
</dbReference>
<organism evidence="14">
    <name type="scientific">Polytomella parva</name>
    <dbReference type="NCBI Taxonomy" id="51329"/>
    <lineage>
        <taxon>Eukaryota</taxon>
        <taxon>Viridiplantae</taxon>
        <taxon>Chlorophyta</taxon>
        <taxon>core chlorophytes</taxon>
        <taxon>Chlorophyceae</taxon>
        <taxon>CS clade</taxon>
        <taxon>Chlamydomonadales</taxon>
        <taxon>Chlamydomonadaceae</taxon>
        <taxon>Polytomella</taxon>
    </lineage>
</organism>
<dbReference type="GO" id="GO:0005789">
    <property type="term" value="C:endoplasmic reticulum membrane"/>
    <property type="evidence" value="ECO:0007669"/>
    <property type="project" value="UniProtKB-SubCell"/>
</dbReference>
<dbReference type="InterPro" id="IPR028098">
    <property type="entry name" value="Glyco_trans_4-like_N"/>
</dbReference>
<dbReference type="InterPro" id="IPR027054">
    <property type="entry name" value="ALG2"/>
</dbReference>
<name>A0A7S0YAY3_9CHLO</name>
<keyword evidence="2 10" id="KW-0328">Glycosyltransferase</keyword>
<dbReference type="EC" id="2.4.1.132" evidence="10"/>
<proteinExistence type="inferred from homology"/>
<evidence type="ECO:0000256" key="1">
    <source>
        <dbReference type="ARBA" id="ARBA00004922"/>
    </source>
</evidence>
<evidence type="ECO:0000256" key="9">
    <source>
        <dbReference type="ARBA" id="ARBA00045104"/>
    </source>
</evidence>
<evidence type="ECO:0000256" key="2">
    <source>
        <dbReference type="ARBA" id="ARBA00022676"/>
    </source>
</evidence>
<evidence type="ECO:0000256" key="5">
    <source>
        <dbReference type="ARBA" id="ARBA00022824"/>
    </source>
</evidence>
<dbReference type="Pfam" id="PF00534">
    <property type="entry name" value="Glycos_transf_1"/>
    <property type="match status" value="1"/>
</dbReference>
<comment type="catalytic activity">
    <reaction evidence="8 10">
        <text>a beta-D-Man-(1-&gt;4)-beta-D-GlcNAc-(1-&gt;4)-alpha-D-GlcNAc-diphospho-di-trans,poly-cis-dolichol + GDP-alpha-D-mannose = an alpha-D-Man-(1-&gt;3)-beta-D-Man-(1-&gt;4)-beta-D-GlcNAc-(1-&gt;4)-alpha-D-GlcNAc-diphospho-di-trans,poly-cis-dolichol + GDP + H(+)</text>
        <dbReference type="Rhea" id="RHEA:29515"/>
        <dbReference type="Rhea" id="RHEA-COMP:19511"/>
        <dbReference type="Rhea" id="RHEA-COMP:19513"/>
        <dbReference type="ChEBI" id="CHEBI:15378"/>
        <dbReference type="ChEBI" id="CHEBI:57527"/>
        <dbReference type="ChEBI" id="CHEBI:58189"/>
        <dbReference type="ChEBI" id="CHEBI:58472"/>
        <dbReference type="ChEBI" id="CHEBI:132510"/>
        <dbReference type="EC" id="2.4.1.132"/>
    </reaction>
    <physiologicalReaction direction="left-to-right" evidence="8 10">
        <dbReference type="Rhea" id="RHEA:29516"/>
    </physiologicalReaction>
</comment>
<keyword evidence="3 10" id="KW-0808">Transferase</keyword>
<dbReference type="UniPathway" id="UPA00378"/>
<dbReference type="GO" id="GO:0102704">
    <property type="term" value="F:GDP-Man:Man(2)GlcNAc(2)-PP-Dol alpha-1,6-mannosyltransferase activity"/>
    <property type="evidence" value="ECO:0007669"/>
    <property type="project" value="UniProtKB-UniRule"/>
</dbReference>
<dbReference type="SUPFAM" id="SSF53756">
    <property type="entry name" value="UDP-Glycosyltransferase/glycogen phosphorylase"/>
    <property type="match status" value="2"/>
</dbReference>
<comment type="catalytic activity">
    <reaction evidence="9 10">
        <text>an alpha-D-Man-(1-&gt;3)-beta-D-Man-(1-&gt;4)-beta-D-GlcNAc-(1-&gt;4)-alpha-D-GlcNAc-diphospho-di-trans,poly-cis-dolichol + GDP-alpha-D-mannose = an alpha-D-Man-(1-&gt;3)-[alpha-D-Man-(1-&gt;6)]-beta-D-Man-(1-&gt;4)-beta-D-GlcNAc-(1-&gt;4)-alpha-D-GlcNAc-diphospho-di-trans,poly-cis-dolichol + GDP + H(+)</text>
        <dbReference type="Rhea" id="RHEA:29519"/>
        <dbReference type="Rhea" id="RHEA-COMP:19513"/>
        <dbReference type="Rhea" id="RHEA-COMP:19515"/>
        <dbReference type="ChEBI" id="CHEBI:15378"/>
        <dbReference type="ChEBI" id="CHEBI:57527"/>
        <dbReference type="ChEBI" id="CHEBI:58189"/>
        <dbReference type="ChEBI" id="CHEBI:132510"/>
        <dbReference type="ChEBI" id="CHEBI:132511"/>
        <dbReference type="EC" id="2.4.1.257"/>
    </reaction>
    <physiologicalReaction direction="left-to-right" evidence="9 10">
        <dbReference type="Rhea" id="RHEA:29520"/>
    </physiologicalReaction>
</comment>
<dbReference type="Pfam" id="PF13439">
    <property type="entry name" value="Glyco_transf_4"/>
    <property type="match status" value="1"/>
</dbReference>
<evidence type="ECO:0000256" key="8">
    <source>
        <dbReference type="ARBA" id="ARBA00045103"/>
    </source>
</evidence>
<evidence type="ECO:0000256" key="3">
    <source>
        <dbReference type="ARBA" id="ARBA00022679"/>
    </source>
</evidence>
<reference evidence="14" key="1">
    <citation type="submission" date="2021-01" db="EMBL/GenBank/DDBJ databases">
        <authorList>
            <person name="Corre E."/>
            <person name="Pelletier E."/>
            <person name="Niang G."/>
            <person name="Scheremetjew M."/>
            <person name="Finn R."/>
            <person name="Kale V."/>
            <person name="Holt S."/>
            <person name="Cochrane G."/>
            <person name="Meng A."/>
            <person name="Brown T."/>
            <person name="Cohen L."/>
        </authorList>
    </citation>
    <scope>NUCLEOTIDE SEQUENCE</scope>
    <source>
        <strain evidence="14">SAG 63-3</strain>
    </source>
</reference>
<keyword evidence="5" id="KW-0256">Endoplasmic reticulum</keyword>
<feature type="compositionally biased region" description="Basic and acidic residues" evidence="11">
    <location>
        <begin position="324"/>
        <end position="341"/>
    </location>
</feature>
<evidence type="ECO:0000259" key="12">
    <source>
        <dbReference type="Pfam" id="PF00534"/>
    </source>
</evidence>
<evidence type="ECO:0000256" key="7">
    <source>
        <dbReference type="ARBA" id="ARBA00023136"/>
    </source>
</evidence>
<sequence>MKVAFIHPDLGLGGAERLIVDAATELAQRGHSVEIHTAFYDPNRCFKETLTEIGGFEVHVSGAWFPRSLFSGCFYAACAYIRCILITLALAWRNWRLPQNSRFDVVVADQVSIVVPLARFLLNVPVLFYCHFPDLLLAPRSGDAGRFSVSKIRTNGSFKHVAKHALRSAYRTVLDFAEEETTGAADLVLANSRFTVGIFRQTFKRLAKRGVAVDVLYPAVHVPIDSVLKEASTAWSSELDSELIQFIQTPISSPSSSSLSQSSSNAHHSTAAAAAAATSPLSPPTVFLSINRYERKKAIPLAIEGLAHLVHSRDDPSHPSPTRSSDHDSDHDESHHLKNDTPKHVLANVKLIVAGGYDIRVMENVEHLKELKELARRLNVADHVYFITSFTDRQRTLLLAAAAAVVYTPPLEHFGIVPLESMAAGKPVLAVAAAGPLESVVDGTTGFLCDPTMESFADAMGRVVEQRWWRHDGEGGEGKERIDDNKEEEEEKQDDSNNGNDDGVEGRKIDGKVIERKRLQKDGDGRSDLETCLDAEDALKKVKNVTNDISHDRNDVMGVAARRHVQANFSREVFGKRFEGHLLGLVEQKRRKKKLTDGGGKSGRKK</sequence>
<comment type="pathway">
    <text evidence="1 10">Protein modification; protein glycosylation.</text>
</comment>
<dbReference type="EMBL" id="HBFM01004956">
    <property type="protein sequence ID" value="CAD8766444.1"/>
    <property type="molecule type" value="Transcribed_RNA"/>
</dbReference>
<dbReference type="PANTHER" id="PTHR45918">
    <property type="entry name" value="ALPHA-1,3/1,6-MANNOSYLTRANSFERASE ALG2"/>
    <property type="match status" value="1"/>
</dbReference>